<dbReference type="Pfam" id="PF12937">
    <property type="entry name" value="F-box-like"/>
    <property type="match status" value="1"/>
</dbReference>
<evidence type="ECO:0000313" key="3">
    <source>
        <dbReference type="Proteomes" id="UP000054485"/>
    </source>
</evidence>
<gene>
    <name evidence="2" type="ORF">CY34DRAFT_60136</name>
</gene>
<reference evidence="3" key="2">
    <citation type="submission" date="2015-01" db="EMBL/GenBank/DDBJ databases">
        <title>Evolutionary Origins and Diversification of the Mycorrhizal Mutualists.</title>
        <authorList>
            <consortium name="DOE Joint Genome Institute"/>
            <consortium name="Mycorrhizal Genomics Consortium"/>
            <person name="Kohler A."/>
            <person name="Kuo A."/>
            <person name="Nagy L.G."/>
            <person name="Floudas D."/>
            <person name="Copeland A."/>
            <person name="Barry K.W."/>
            <person name="Cichocki N."/>
            <person name="Veneault-Fourrey C."/>
            <person name="LaButti K."/>
            <person name="Lindquist E.A."/>
            <person name="Lipzen A."/>
            <person name="Lundell T."/>
            <person name="Morin E."/>
            <person name="Murat C."/>
            <person name="Riley R."/>
            <person name="Ohm R."/>
            <person name="Sun H."/>
            <person name="Tunlid A."/>
            <person name="Henrissat B."/>
            <person name="Grigoriev I.V."/>
            <person name="Hibbett D.S."/>
            <person name="Martin F."/>
        </authorList>
    </citation>
    <scope>NUCLEOTIDE SEQUENCE [LARGE SCALE GENOMIC DNA]</scope>
    <source>
        <strain evidence="3">UH-Slu-Lm8-n1</strain>
    </source>
</reference>
<evidence type="ECO:0000259" key="1">
    <source>
        <dbReference type="Pfam" id="PF12937"/>
    </source>
</evidence>
<dbReference type="Proteomes" id="UP000054485">
    <property type="component" value="Unassembled WGS sequence"/>
</dbReference>
<dbReference type="HOGENOM" id="CLU_018544_3_3_1"/>
<accession>A0A0D0AMK9</accession>
<feature type="non-terminal residue" evidence="2">
    <location>
        <position position="1"/>
    </location>
</feature>
<dbReference type="Gene3D" id="1.20.1280.50">
    <property type="match status" value="1"/>
</dbReference>
<dbReference type="InterPro" id="IPR036047">
    <property type="entry name" value="F-box-like_dom_sf"/>
</dbReference>
<dbReference type="STRING" id="930992.A0A0D0AMK9"/>
<proteinExistence type="predicted"/>
<protein>
    <recommendedName>
        <fullName evidence="1">F-box domain-containing protein</fullName>
    </recommendedName>
</protein>
<reference evidence="2 3" key="1">
    <citation type="submission" date="2014-04" db="EMBL/GenBank/DDBJ databases">
        <authorList>
            <consortium name="DOE Joint Genome Institute"/>
            <person name="Kuo A."/>
            <person name="Ruytinx J."/>
            <person name="Rineau F."/>
            <person name="Colpaert J."/>
            <person name="Kohler A."/>
            <person name="Nagy L.G."/>
            <person name="Floudas D."/>
            <person name="Copeland A."/>
            <person name="Barry K.W."/>
            <person name="Cichocki N."/>
            <person name="Veneault-Fourrey C."/>
            <person name="LaButti K."/>
            <person name="Lindquist E.A."/>
            <person name="Lipzen A."/>
            <person name="Lundell T."/>
            <person name="Morin E."/>
            <person name="Murat C."/>
            <person name="Sun H."/>
            <person name="Tunlid A."/>
            <person name="Henrissat B."/>
            <person name="Grigoriev I.V."/>
            <person name="Hibbett D.S."/>
            <person name="Martin F."/>
            <person name="Nordberg H.P."/>
            <person name="Cantor M.N."/>
            <person name="Hua S.X."/>
        </authorList>
    </citation>
    <scope>NUCLEOTIDE SEQUENCE [LARGE SCALE GENOMIC DNA]</scope>
    <source>
        <strain evidence="2 3">UH-Slu-Lm8-n1</strain>
    </source>
</reference>
<dbReference type="OrthoDB" id="2998253at2759"/>
<dbReference type="InParanoid" id="A0A0D0AMK9"/>
<feature type="non-terminal residue" evidence="2">
    <location>
        <position position="77"/>
    </location>
</feature>
<dbReference type="EMBL" id="KN835981">
    <property type="protein sequence ID" value="KIK33273.1"/>
    <property type="molecule type" value="Genomic_DNA"/>
</dbReference>
<dbReference type="InterPro" id="IPR001810">
    <property type="entry name" value="F-box_dom"/>
</dbReference>
<dbReference type="SUPFAM" id="SSF81383">
    <property type="entry name" value="F-box domain"/>
    <property type="match status" value="1"/>
</dbReference>
<organism evidence="2 3">
    <name type="scientific">Suillus luteus UH-Slu-Lm8-n1</name>
    <dbReference type="NCBI Taxonomy" id="930992"/>
    <lineage>
        <taxon>Eukaryota</taxon>
        <taxon>Fungi</taxon>
        <taxon>Dikarya</taxon>
        <taxon>Basidiomycota</taxon>
        <taxon>Agaricomycotina</taxon>
        <taxon>Agaricomycetes</taxon>
        <taxon>Agaricomycetidae</taxon>
        <taxon>Boletales</taxon>
        <taxon>Suillineae</taxon>
        <taxon>Suillaceae</taxon>
        <taxon>Suillus</taxon>
    </lineage>
</organism>
<keyword evidence="3" id="KW-1185">Reference proteome</keyword>
<name>A0A0D0AMK9_9AGAM</name>
<evidence type="ECO:0000313" key="2">
    <source>
        <dbReference type="EMBL" id="KIK33273.1"/>
    </source>
</evidence>
<feature type="domain" description="F-box" evidence="1">
    <location>
        <begin position="21"/>
        <end position="72"/>
    </location>
</feature>
<sequence length="77" mass="8816">IQKKANIVQSNMSPRGNQSAICRLPTEILSRIFMFCLPQDQHLLPKPGLAPVLLTTICRRWRKVAVGFPKLWCMLQL</sequence>
<dbReference type="AlphaFoldDB" id="A0A0D0AMK9"/>